<evidence type="ECO:0000256" key="2">
    <source>
        <dbReference type="SAM" id="Phobius"/>
    </source>
</evidence>
<feature type="compositionally biased region" description="Low complexity" evidence="1">
    <location>
        <begin position="466"/>
        <end position="478"/>
    </location>
</feature>
<dbReference type="Proteomes" id="UP000017840">
    <property type="component" value="Unassembled WGS sequence"/>
</dbReference>
<accession>V4GSE9</accession>
<sequence>MSGSPRRGAGAVLLAVVLLASVATVAVTVGAVQTDVAIRSVNASVDQPAPGEPFTLSVDVANLESSAGTVEVTNVFVRGADGTEYARAKNLGSVAAGSSLTVPVTATIDDAGRERLTVYAVVQDSAGDYTRVSYPLFVDVEEPDEAVVSFADLDPVAGEESGVNVTVSNGDAGALSNVRLELGGDADVTNPERVNASLAAGRQVTYTYDVTFPETGEGTLDATLTYKTDQGSTRTVTREVTTDVEAADVDAELSAAASTINGSPTVRAALTEYGNVELRDVRVSAVVDGETVARTLVGDVPEEGTRTATLDGNDIPAGEVTVRAEYTAAGDRQSTETTLDYSPSETANVTLTGVEVSGFGSSLSLSGDVANLGTADADSVLLSVPNRDGVSPTSPNGEYFVGTIESSEFATFELSASTSANATNVDSLPVRISYTADGERLSRVVSVDVSGGAAVAGAGAGGPGESGAAAGPAAASGSEGSGGSGGLPLLPIGVVLVVVAVVGFGVYRWRSQ</sequence>
<dbReference type="PANTHER" id="PTHR35902:SF6">
    <property type="entry name" value="CONSERVED WITHIN P. AEROPHILUM"/>
    <property type="match status" value="1"/>
</dbReference>
<dbReference type="STRING" id="1324957.K933_11201"/>
<protein>
    <recommendedName>
        <fullName evidence="5">CARDB domain-containing protein</fullName>
    </recommendedName>
</protein>
<dbReference type="eggNOG" id="arCOG04400">
    <property type="taxonomic scope" value="Archaea"/>
</dbReference>
<proteinExistence type="predicted"/>
<dbReference type="AlphaFoldDB" id="V4GSE9"/>
<dbReference type="InterPro" id="IPR013783">
    <property type="entry name" value="Ig-like_fold"/>
</dbReference>
<feature type="transmembrane region" description="Helical" evidence="2">
    <location>
        <begin position="486"/>
        <end position="507"/>
    </location>
</feature>
<gene>
    <name evidence="3" type="ORF">K933_11201</name>
</gene>
<dbReference type="EMBL" id="ASGZ01000036">
    <property type="protein sequence ID" value="ESP88021.1"/>
    <property type="molecule type" value="Genomic_DNA"/>
</dbReference>
<keyword evidence="2" id="KW-0812">Transmembrane</keyword>
<evidence type="ECO:0000313" key="3">
    <source>
        <dbReference type="EMBL" id="ESP88021.1"/>
    </source>
</evidence>
<dbReference type="RefSeq" id="WP_023394820.1">
    <property type="nucleotide sequence ID" value="NZ_ASGZ01000036.1"/>
</dbReference>
<dbReference type="PANTHER" id="PTHR35902">
    <property type="entry name" value="S-LAYER DOMAIN-LIKE PROTEIN-RELATED"/>
    <property type="match status" value="1"/>
</dbReference>
<comment type="caution">
    <text evidence="3">The sequence shown here is derived from an EMBL/GenBank/DDBJ whole genome shotgun (WGS) entry which is preliminary data.</text>
</comment>
<evidence type="ECO:0000256" key="1">
    <source>
        <dbReference type="SAM" id="MobiDB-lite"/>
    </source>
</evidence>
<dbReference type="Gene3D" id="2.60.40.10">
    <property type="entry name" value="Immunoglobulins"/>
    <property type="match status" value="2"/>
</dbReference>
<keyword evidence="2" id="KW-1133">Transmembrane helix</keyword>
<reference evidence="3 4" key="1">
    <citation type="journal article" date="2013" name="Genome Announc.">
        <title>Draft Genome Sequence of 'Candidatus Halobonum tyrrellensis' Strain G22, Isolated from the Hypersaline Waters of Lake Tyrrell, Australia.</title>
        <authorList>
            <person name="Ugalde J.A."/>
            <person name="Narasingarao P."/>
            <person name="Kuo S."/>
            <person name="Podell S."/>
            <person name="Allen E.E."/>
        </authorList>
    </citation>
    <scope>NUCLEOTIDE SEQUENCE [LARGE SCALE GENOMIC DNA]</scope>
    <source>
        <strain evidence="3 4">G22</strain>
    </source>
</reference>
<name>V4GSE9_9EURY</name>
<feature type="region of interest" description="Disordered" evidence="1">
    <location>
        <begin position="456"/>
        <end position="480"/>
    </location>
</feature>
<dbReference type="eggNOG" id="arCOG02090">
    <property type="taxonomic scope" value="Archaea"/>
</dbReference>
<evidence type="ECO:0000313" key="4">
    <source>
        <dbReference type="Proteomes" id="UP000017840"/>
    </source>
</evidence>
<evidence type="ECO:0008006" key="5">
    <source>
        <dbReference type="Google" id="ProtNLM"/>
    </source>
</evidence>
<organism evidence="3 4">
    <name type="scientific">Candidatus Halobonum tyrrellensis G22</name>
    <dbReference type="NCBI Taxonomy" id="1324957"/>
    <lineage>
        <taxon>Archaea</taxon>
        <taxon>Methanobacteriati</taxon>
        <taxon>Methanobacteriota</taxon>
        <taxon>Stenosarchaea group</taxon>
        <taxon>Halobacteria</taxon>
        <taxon>Halobacteriales</taxon>
        <taxon>Haloferacaceae</taxon>
        <taxon>Candidatus Halobonum</taxon>
    </lineage>
</organism>
<keyword evidence="4" id="KW-1185">Reference proteome</keyword>
<keyword evidence="2" id="KW-0472">Membrane</keyword>